<reference evidence="1 2" key="1">
    <citation type="submission" date="2017-03" db="EMBL/GenBank/DDBJ databases">
        <authorList>
            <person name="Afonso C.L."/>
            <person name="Miller P.J."/>
            <person name="Scott M.A."/>
            <person name="Spackman E."/>
            <person name="Goraichik I."/>
            <person name="Dimitrov K.M."/>
            <person name="Suarez D.L."/>
            <person name="Swayne D.E."/>
        </authorList>
    </citation>
    <scope>NUCLEOTIDE SEQUENCE [LARGE SCALE GENOMIC DNA]</scope>
    <source>
        <strain evidence="1 2">CECT 7450</strain>
    </source>
</reference>
<sequence length="105" mass="11324">MSIRKRIATLEGRQLRKVISSDSALADLLRALQTTAERLRETPLNELTPKASPMDIAALILDGRVDDEVAAKCLQFSKQTGPSAKLFRAILEAAGCDTGTLVEGD</sequence>
<gene>
    <name evidence="1" type="ORF">ROA7450_03378</name>
</gene>
<dbReference type="EMBL" id="FWFX01000012">
    <property type="protein sequence ID" value="SLN64088.1"/>
    <property type="molecule type" value="Genomic_DNA"/>
</dbReference>
<protein>
    <submittedName>
        <fullName evidence="1">Uncharacterized protein</fullName>
    </submittedName>
</protein>
<accession>A0A1X6ZWV6</accession>
<dbReference type="AlphaFoldDB" id="A0A1X6ZWV6"/>
<dbReference type="RefSeq" id="WP_085807054.1">
    <property type="nucleotide sequence ID" value="NZ_FWFX01000012.1"/>
</dbReference>
<organism evidence="1 2">
    <name type="scientific">Roseovarius albus</name>
    <dbReference type="NCBI Taxonomy" id="1247867"/>
    <lineage>
        <taxon>Bacteria</taxon>
        <taxon>Pseudomonadati</taxon>
        <taxon>Pseudomonadota</taxon>
        <taxon>Alphaproteobacteria</taxon>
        <taxon>Rhodobacterales</taxon>
        <taxon>Roseobacteraceae</taxon>
        <taxon>Roseovarius</taxon>
    </lineage>
</organism>
<evidence type="ECO:0000313" key="1">
    <source>
        <dbReference type="EMBL" id="SLN64088.1"/>
    </source>
</evidence>
<dbReference type="Proteomes" id="UP000193061">
    <property type="component" value="Unassembled WGS sequence"/>
</dbReference>
<keyword evidence="2" id="KW-1185">Reference proteome</keyword>
<name>A0A1X6ZWV6_9RHOB</name>
<evidence type="ECO:0000313" key="2">
    <source>
        <dbReference type="Proteomes" id="UP000193061"/>
    </source>
</evidence>
<proteinExistence type="predicted"/>